<dbReference type="PANTHER" id="PTHR11686:SF62">
    <property type="entry name" value="GLUTATHIONE HYDROLASE"/>
    <property type="match status" value="1"/>
</dbReference>
<keyword evidence="3" id="KW-0378">Hydrolase</keyword>
<feature type="binding site" evidence="2">
    <location>
        <position position="415"/>
    </location>
    <ligand>
        <name>L-glutamate</name>
        <dbReference type="ChEBI" id="CHEBI:29985"/>
    </ligand>
</feature>
<evidence type="ECO:0000256" key="4">
    <source>
        <dbReference type="SAM" id="SignalP"/>
    </source>
</evidence>
<dbReference type="PANTHER" id="PTHR11686">
    <property type="entry name" value="GAMMA GLUTAMYL TRANSPEPTIDASE"/>
    <property type="match status" value="1"/>
</dbReference>
<dbReference type="Gene3D" id="3.60.20.40">
    <property type="match status" value="1"/>
</dbReference>
<dbReference type="SUPFAM" id="SSF56235">
    <property type="entry name" value="N-terminal nucleophile aminohydrolases (Ntn hydrolases)"/>
    <property type="match status" value="1"/>
</dbReference>
<keyword evidence="3" id="KW-0012">Acyltransferase</keyword>
<sequence>MRSALSTLLSLGTLLPVIRAESPCSPPIAVPKTGAVASESSVCSKIGIDLLASGGNAVDAVVGTIFCVGVIGMYHSGIGGGGFMLLRDKHGEYEFIDFRETAPAAAFENMFKDNEALSLTGGLASGVPGELRATEYVHKKYGSLPWASVIEPAIKVARDGFRVTEDLVRYMDSTSPNNFLVDDPSWAIDFAPDGRRVQLGDTMTRKRYAATLESIAQRGADAFYKGPIANATIAALQRVNGTMTLDDLRNYTIALRQPVHISYRGNKLTSTNAPSSGVVALSALNTVAGYEDFGLPASLNLSTHRLDEAIKFAYGQRTKLGDPFFVKGLDKYTNQMVSEETGRELRSKISDITTYNVSHYDPDGLESIETPGTSHIVAADKSGMAISVTTTINTLFGSRLMIPETGVIMNNEMNDFSIPGSSNNYGYIPSEANFIRPGKRPLSSISPIIGETPDGRLHFAVGSAGGSRITTATIQLVVHMLDQQMSAPEALEQPRFHDQLVPAQITFEYPYNNATVAYLKSLGNNVTWLAPGQSTAQALRLLPNGTFEAGGEPRQKNSGGFAI</sequence>
<dbReference type="STRING" id="1531966.A0A0A1TCW4"/>
<keyword evidence="4" id="KW-0732">Signal</keyword>
<organism evidence="5 6">
    <name type="scientific">[Torrubiella] hemipterigena</name>
    <dbReference type="NCBI Taxonomy" id="1531966"/>
    <lineage>
        <taxon>Eukaryota</taxon>
        <taxon>Fungi</taxon>
        <taxon>Dikarya</taxon>
        <taxon>Ascomycota</taxon>
        <taxon>Pezizomycotina</taxon>
        <taxon>Sordariomycetes</taxon>
        <taxon>Hypocreomycetidae</taxon>
        <taxon>Hypocreales</taxon>
        <taxon>Clavicipitaceae</taxon>
        <taxon>Clavicipitaceae incertae sedis</taxon>
        <taxon>'Torrubiella' clade</taxon>
    </lineage>
</organism>
<dbReference type="GO" id="GO:0006751">
    <property type="term" value="P:glutathione catabolic process"/>
    <property type="evidence" value="ECO:0007669"/>
    <property type="project" value="UniProtKB-UniRule"/>
</dbReference>
<comment type="pathway">
    <text evidence="3">Sulfur metabolism; glutathione metabolism.</text>
</comment>
<dbReference type="Gene3D" id="1.10.246.130">
    <property type="match status" value="1"/>
</dbReference>
<dbReference type="HOGENOM" id="CLU_014813_4_0_1"/>
<dbReference type="Pfam" id="PF01019">
    <property type="entry name" value="G_glu_transpept"/>
    <property type="match status" value="1"/>
</dbReference>
<proteinExistence type="predicted"/>
<feature type="binding site" evidence="2">
    <location>
        <position position="466"/>
    </location>
    <ligand>
        <name>L-glutamate</name>
        <dbReference type="ChEBI" id="CHEBI:29985"/>
    </ligand>
</feature>
<feature type="binding site" evidence="2">
    <location>
        <begin position="443"/>
        <end position="444"/>
    </location>
    <ligand>
        <name>L-glutamate</name>
        <dbReference type="ChEBI" id="CHEBI:29985"/>
    </ligand>
</feature>
<evidence type="ECO:0000256" key="1">
    <source>
        <dbReference type="PIRSR" id="PIRSR600101-1"/>
    </source>
</evidence>
<dbReference type="AlphaFoldDB" id="A0A0A1TCW4"/>
<feature type="chain" id="PRO_5001979543" description="Glutathione hydrolase" evidence="4">
    <location>
        <begin position="21"/>
        <end position="563"/>
    </location>
</feature>
<dbReference type="UniPathway" id="UPA00204"/>
<dbReference type="InterPro" id="IPR043138">
    <property type="entry name" value="GGT_lsub"/>
</dbReference>
<dbReference type="PRINTS" id="PR01210">
    <property type="entry name" value="GGTRANSPTASE"/>
</dbReference>
<gene>
    <name evidence="5" type="ORF">VHEMI03234</name>
</gene>
<dbReference type="FunFam" id="1.10.246.130:FF:000001">
    <property type="entry name" value="Gamma-glutamyltransferase 5 isoform 1"/>
    <property type="match status" value="1"/>
</dbReference>
<comment type="catalytic activity">
    <reaction evidence="3">
        <text>an N-terminal (5-L-glutamyl)-[peptide] + an alpha-amino acid = 5-L-glutamyl amino acid + an N-terminal L-alpha-aminoacyl-[peptide]</text>
        <dbReference type="Rhea" id="RHEA:23904"/>
        <dbReference type="Rhea" id="RHEA-COMP:9780"/>
        <dbReference type="Rhea" id="RHEA-COMP:9795"/>
        <dbReference type="ChEBI" id="CHEBI:77644"/>
        <dbReference type="ChEBI" id="CHEBI:78597"/>
        <dbReference type="ChEBI" id="CHEBI:78599"/>
        <dbReference type="ChEBI" id="CHEBI:78608"/>
        <dbReference type="EC" id="2.3.2.2"/>
    </reaction>
</comment>
<comment type="catalytic activity">
    <reaction evidence="3">
        <text>glutathione + H2O = L-cysteinylglycine + L-glutamate</text>
        <dbReference type="Rhea" id="RHEA:28807"/>
        <dbReference type="ChEBI" id="CHEBI:15377"/>
        <dbReference type="ChEBI" id="CHEBI:29985"/>
        <dbReference type="ChEBI" id="CHEBI:57925"/>
        <dbReference type="ChEBI" id="CHEBI:61694"/>
        <dbReference type="EC" id="3.4.19.13"/>
    </reaction>
</comment>
<keyword evidence="6" id="KW-1185">Reference proteome</keyword>
<dbReference type="EC" id="2.3.2.2" evidence="3"/>
<dbReference type="InterPro" id="IPR029055">
    <property type="entry name" value="Ntn_hydrolases_N"/>
</dbReference>
<dbReference type="GO" id="GO:0005886">
    <property type="term" value="C:plasma membrane"/>
    <property type="evidence" value="ECO:0007669"/>
    <property type="project" value="TreeGrafter"/>
</dbReference>
<keyword evidence="3" id="KW-0808">Transferase</keyword>
<evidence type="ECO:0000256" key="2">
    <source>
        <dbReference type="PIRSR" id="PIRSR600101-2"/>
    </source>
</evidence>
<evidence type="ECO:0000313" key="5">
    <source>
        <dbReference type="EMBL" id="CEJ83716.1"/>
    </source>
</evidence>
<dbReference type="InterPro" id="IPR043137">
    <property type="entry name" value="GGT_ssub_C"/>
</dbReference>
<feature type="signal peptide" evidence="4">
    <location>
        <begin position="1"/>
        <end position="20"/>
    </location>
</feature>
<feature type="active site" description="Nucleophile" evidence="1">
    <location>
        <position position="373"/>
    </location>
</feature>
<comment type="function">
    <text evidence="3">Cleaves the gamma-glutamyl peptide bond of glutathione and glutathione conjugates.</text>
</comment>
<dbReference type="EC" id="3.4.19.13" evidence="3"/>
<feature type="binding site" evidence="2">
    <location>
        <begin position="391"/>
        <end position="393"/>
    </location>
    <ligand>
        <name>L-glutamate</name>
        <dbReference type="ChEBI" id="CHEBI:29985"/>
    </ligand>
</feature>
<dbReference type="OrthoDB" id="1081007at2759"/>
<protein>
    <recommendedName>
        <fullName evidence="3">Glutathione hydrolase</fullName>
        <ecNumber evidence="3">2.3.2.2</ecNumber>
        <ecNumber evidence="3">3.4.19.13</ecNumber>
    </recommendedName>
    <alternativeName>
        <fullName evidence="3">Gamma-glutamyltransferase</fullName>
    </alternativeName>
    <alternativeName>
        <fullName evidence="3">Gamma-glutamyltranspeptidase</fullName>
    </alternativeName>
</protein>
<name>A0A0A1TCW4_9HYPO</name>
<evidence type="ECO:0000313" key="6">
    <source>
        <dbReference type="Proteomes" id="UP000039046"/>
    </source>
</evidence>
<dbReference type="GO" id="GO:0103068">
    <property type="term" value="F:leukotriene C4 gamma-glutamyl transferase activity"/>
    <property type="evidence" value="ECO:0007669"/>
    <property type="project" value="UniProtKB-EC"/>
</dbReference>
<accession>A0A0A1TCW4</accession>
<reference evidence="5 6" key="1">
    <citation type="journal article" date="2015" name="Genome Announc.">
        <title>Draft Genome Sequence and Gene Annotation of the Entomopathogenic Fungus Verticillium hemipterigenum.</title>
        <authorList>
            <person name="Horn F."/>
            <person name="Habel A."/>
            <person name="Scharf D.H."/>
            <person name="Dworschak J."/>
            <person name="Brakhage A.A."/>
            <person name="Guthke R."/>
            <person name="Hertweck C."/>
            <person name="Linde J."/>
        </authorList>
    </citation>
    <scope>NUCLEOTIDE SEQUENCE [LARGE SCALE GENOMIC DNA]</scope>
</reference>
<dbReference type="Proteomes" id="UP000039046">
    <property type="component" value="Unassembled WGS sequence"/>
</dbReference>
<dbReference type="EMBL" id="CDHN01000002">
    <property type="protein sequence ID" value="CEJ83716.1"/>
    <property type="molecule type" value="Genomic_DNA"/>
</dbReference>
<dbReference type="GO" id="GO:0036374">
    <property type="term" value="F:glutathione hydrolase activity"/>
    <property type="evidence" value="ECO:0007669"/>
    <property type="project" value="UniProtKB-UniRule"/>
</dbReference>
<dbReference type="FunFam" id="3.60.20.40:FF:000008">
    <property type="entry name" value="Gamma-glutamyltranspeptidase (Eurofung)"/>
    <property type="match status" value="1"/>
</dbReference>
<dbReference type="NCBIfam" id="TIGR00066">
    <property type="entry name" value="g_glut_trans"/>
    <property type="match status" value="1"/>
</dbReference>
<comment type="catalytic activity">
    <reaction evidence="3">
        <text>an S-substituted glutathione + H2O = an S-substituted L-cysteinylglycine + L-glutamate</text>
        <dbReference type="Rhea" id="RHEA:59468"/>
        <dbReference type="ChEBI" id="CHEBI:15377"/>
        <dbReference type="ChEBI" id="CHEBI:29985"/>
        <dbReference type="ChEBI" id="CHEBI:90779"/>
        <dbReference type="ChEBI" id="CHEBI:143103"/>
        <dbReference type="EC" id="3.4.19.13"/>
    </reaction>
</comment>
<evidence type="ECO:0000256" key="3">
    <source>
        <dbReference type="RuleBase" id="RU368068"/>
    </source>
</evidence>
<feature type="binding site" evidence="2">
    <location>
        <position position="99"/>
    </location>
    <ligand>
        <name>L-glutamate</name>
        <dbReference type="ChEBI" id="CHEBI:29985"/>
    </ligand>
</feature>
<dbReference type="InterPro" id="IPR000101">
    <property type="entry name" value="GGT_peptidase"/>
</dbReference>